<keyword evidence="3" id="KW-1185">Reference proteome</keyword>
<dbReference type="EMBL" id="GL377305">
    <property type="protein sequence ID" value="EFI98138.1"/>
    <property type="molecule type" value="Genomic_DNA"/>
</dbReference>
<feature type="region of interest" description="Disordered" evidence="1">
    <location>
        <begin position="604"/>
        <end position="670"/>
    </location>
</feature>
<protein>
    <submittedName>
        <fullName evidence="2">Uncharacterized protein</fullName>
    </submittedName>
</protein>
<dbReference type="InParanoid" id="D8Q2K9"/>
<dbReference type="AlphaFoldDB" id="D8Q2K9"/>
<organism evidence="3">
    <name type="scientific">Schizophyllum commune (strain H4-8 / FGSC 9210)</name>
    <name type="common">Split gill fungus</name>
    <dbReference type="NCBI Taxonomy" id="578458"/>
    <lineage>
        <taxon>Eukaryota</taxon>
        <taxon>Fungi</taxon>
        <taxon>Dikarya</taxon>
        <taxon>Basidiomycota</taxon>
        <taxon>Agaricomycotina</taxon>
        <taxon>Agaricomycetes</taxon>
        <taxon>Agaricomycetidae</taxon>
        <taxon>Agaricales</taxon>
        <taxon>Schizophyllaceae</taxon>
        <taxon>Schizophyllum</taxon>
    </lineage>
</organism>
<dbReference type="VEuPathDB" id="FungiDB:SCHCODRAFT_02497768"/>
<accession>D8Q2K9</accession>
<feature type="non-terminal residue" evidence="2">
    <location>
        <position position="670"/>
    </location>
</feature>
<feature type="region of interest" description="Disordered" evidence="1">
    <location>
        <begin position="183"/>
        <end position="202"/>
    </location>
</feature>
<name>D8Q2K9_SCHCM</name>
<evidence type="ECO:0000313" key="2">
    <source>
        <dbReference type="EMBL" id="EFI98138.1"/>
    </source>
</evidence>
<dbReference type="HOGENOM" id="CLU_410013_0_0_1"/>
<feature type="compositionally biased region" description="Polar residues" evidence="1">
    <location>
        <begin position="37"/>
        <end position="59"/>
    </location>
</feature>
<dbReference type="KEGG" id="scm:SCHCO_02497768"/>
<evidence type="ECO:0000313" key="3">
    <source>
        <dbReference type="Proteomes" id="UP000007431"/>
    </source>
</evidence>
<dbReference type="RefSeq" id="XP_003033041.1">
    <property type="nucleotide sequence ID" value="XM_003032995.1"/>
</dbReference>
<evidence type="ECO:0000256" key="1">
    <source>
        <dbReference type="SAM" id="MobiDB-lite"/>
    </source>
</evidence>
<dbReference type="GeneID" id="9592729"/>
<sequence length="670" mass="72326">MEIKCDRAMFDIFLTFLRRPRPRDTVTRHLPPRVLASTEQLTPSTAHRARTTAQPSTLPSDAPATASRARTRKGGRCNLTFPPSLLPSNIFLLSSNLLPMIDSQSLFGLVLSFDFIAFTGIPLLRASPRTHPSTYELLIPSQIPSFSHHHHHSKSLARTRTINRHQTHSRACYAVHDRWAGLDDGAPRRPRSAPTISSPPSVMMTSPASRCLLGDDVQALVAVFDLLKSRFTASIVCAPAAPFHSPPSTLSSPNPTHPYLPARRASCLALTLQCGRRTAPPYYFIIEGGGPSPFSGDLEGGDTRYAKRVGHPLPTPPLVALTPDGRRAAVRGVGPCVTGTRVLAYESDAKGGGGPSPSFPLVEPGQGELSPIAFRRFFSTPLTAGGLCAPPRRVGAMKEGVLSPHPLPPPPRLGVAREGHGEVAKGLRTPFLRRGRLEDEGRSVGEFYSQKEELKAVNAGGVPFPGMKAPLRPVSPPSSCATPHLPPHRYADPFLRFITDSRPPEACIHPLGELMRRGKGSSLPPLPNLASLPTPPPPLSRRAGVDGVYPSFTSEKDLKGGGEGRSIAPPRRAPPLPPASYDELKRADIFCWVLFVRRHASRPRRASATRVSYPSHPTHIPTPQRYEGAIGGGSIESSQRSPDDIPSPPPPFAIHEGGELGSGERVARRR</sequence>
<dbReference type="Proteomes" id="UP000007431">
    <property type="component" value="Unassembled WGS sequence"/>
</dbReference>
<gene>
    <name evidence="2" type="ORF">SCHCODRAFT_107523</name>
</gene>
<feature type="region of interest" description="Disordered" evidence="1">
    <location>
        <begin position="27"/>
        <end position="74"/>
    </location>
</feature>
<reference evidence="2 3" key="1">
    <citation type="journal article" date="2010" name="Nat. Biotechnol.">
        <title>Genome sequence of the model mushroom Schizophyllum commune.</title>
        <authorList>
            <person name="Ohm R.A."/>
            <person name="de Jong J.F."/>
            <person name="Lugones L.G."/>
            <person name="Aerts A."/>
            <person name="Kothe E."/>
            <person name="Stajich J.E."/>
            <person name="de Vries R.P."/>
            <person name="Record E."/>
            <person name="Levasseur A."/>
            <person name="Baker S.E."/>
            <person name="Bartholomew K.A."/>
            <person name="Coutinho P.M."/>
            <person name="Erdmann S."/>
            <person name="Fowler T.J."/>
            <person name="Gathman A.C."/>
            <person name="Lombard V."/>
            <person name="Henrissat B."/>
            <person name="Knabe N."/>
            <person name="Kuees U."/>
            <person name="Lilly W.W."/>
            <person name="Lindquist E."/>
            <person name="Lucas S."/>
            <person name="Magnuson J.K."/>
            <person name="Piumi F."/>
            <person name="Raudaskoski M."/>
            <person name="Salamov A."/>
            <person name="Schmutz J."/>
            <person name="Schwarze F.W.M.R."/>
            <person name="vanKuyk P.A."/>
            <person name="Horton J.S."/>
            <person name="Grigoriev I.V."/>
            <person name="Woesten H.A.B."/>
        </authorList>
    </citation>
    <scope>NUCLEOTIDE SEQUENCE [LARGE SCALE GENOMIC DNA]</scope>
    <source>
        <strain evidence="3">H4-8 / FGSC 9210</strain>
    </source>
</reference>
<feature type="region of interest" description="Disordered" evidence="1">
    <location>
        <begin position="518"/>
        <end position="579"/>
    </location>
</feature>
<proteinExistence type="predicted"/>
<dbReference type="VEuPathDB" id="FungiDB:SCHCODRAFT_02494553"/>